<evidence type="ECO:0000313" key="2">
    <source>
        <dbReference type="Proteomes" id="UP001207742"/>
    </source>
</evidence>
<name>A0ABT3IT85_9BACT</name>
<protein>
    <recommendedName>
        <fullName evidence="3">Reverse transcriptase/retrotransposon-derived protein RNase H-like domain-containing protein</fullName>
    </recommendedName>
</protein>
<dbReference type="Proteomes" id="UP001207742">
    <property type="component" value="Unassembled WGS sequence"/>
</dbReference>
<reference evidence="1 2" key="1">
    <citation type="submission" date="2022-10" db="EMBL/GenBank/DDBJ databases">
        <title>Chitinophaga nivalis PC15 sp. nov., isolated from Pyeongchang county, South Korea.</title>
        <authorList>
            <person name="Trinh H.N."/>
        </authorList>
    </citation>
    <scope>NUCLEOTIDE SEQUENCE [LARGE SCALE GENOMIC DNA]</scope>
    <source>
        <strain evidence="1 2">PC14</strain>
    </source>
</reference>
<organism evidence="1 2">
    <name type="scientific">Chitinophaga nivalis</name>
    <dbReference type="NCBI Taxonomy" id="2991709"/>
    <lineage>
        <taxon>Bacteria</taxon>
        <taxon>Pseudomonadati</taxon>
        <taxon>Bacteroidota</taxon>
        <taxon>Chitinophagia</taxon>
        <taxon>Chitinophagales</taxon>
        <taxon>Chitinophagaceae</taxon>
        <taxon>Chitinophaga</taxon>
    </lineage>
</organism>
<dbReference type="EMBL" id="JAPDNS010000002">
    <property type="protein sequence ID" value="MCW3487185.1"/>
    <property type="molecule type" value="Genomic_DNA"/>
</dbReference>
<proteinExistence type="predicted"/>
<sequence length="77" mass="8809">MTENKEKLEIILIKFLQDLAALPNQPIEMLSITLTMDAACFPTKGHTYGVMIEGQRKQINEQRGTDPLLYHIACYEK</sequence>
<keyword evidence="2" id="KW-1185">Reference proteome</keyword>
<gene>
    <name evidence="1" type="ORF">OL497_25030</name>
</gene>
<evidence type="ECO:0000313" key="1">
    <source>
        <dbReference type="EMBL" id="MCW3487185.1"/>
    </source>
</evidence>
<evidence type="ECO:0008006" key="3">
    <source>
        <dbReference type="Google" id="ProtNLM"/>
    </source>
</evidence>
<comment type="caution">
    <text evidence="1">The sequence shown here is derived from an EMBL/GenBank/DDBJ whole genome shotgun (WGS) entry which is preliminary data.</text>
</comment>
<accession>A0ABT3IT85</accession>
<dbReference type="RefSeq" id="WP_264733995.1">
    <property type="nucleotide sequence ID" value="NZ_JAPDNR010000001.1"/>
</dbReference>